<comment type="caution">
    <text evidence="10">The sequence shown here is derived from an EMBL/GenBank/DDBJ whole genome shotgun (WGS) entry which is preliminary data.</text>
</comment>
<dbReference type="PATRIC" id="fig|1619048.3.peg.633"/>
<evidence type="ECO:0000256" key="7">
    <source>
        <dbReference type="ARBA" id="ARBA00022679"/>
    </source>
</evidence>
<dbReference type="SUPFAM" id="SSF53335">
    <property type="entry name" value="S-adenosyl-L-methionine-dependent methyltransferases"/>
    <property type="match status" value="1"/>
</dbReference>
<keyword evidence="8" id="KW-0949">S-adenosyl-L-methionine</keyword>
<evidence type="ECO:0000256" key="4">
    <source>
        <dbReference type="ARBA" id="ARBA00013346"/>
    </source>
</evidence>
<dbReference type="GO" id="GO:0030091">
    <property type="term" value="P:protein repair"/>
    <property type="evidence" value="ECO:0007669"/>
    <property type="project" value="UniProtKB-UniRule"/>
</dbReference>
<evidence type="ECO:0000313" key="11">
    <source>
        <dbReference type="Proteomes" id="UP000034108"/>
    </source>
</evidence>
<name>A0A0G0VDI4_9BACT</name>
<protein>
    <recommendedName>
        <fullName evidence="4 9">Protein-L-isoaspartate O-methyltransferase</fullName>
        <ecNumber evidence="3 9">2.1.1.77</ecNumber>
    </recommendedName>
</protein>
<dbReference type="PANTHER" id="PTHR11579:SF0">
    <property type="entry name" value="PROTEIN-L-ISOASPARTATE(D-ASPARTATE) O-METHYLTRANSFERASE"/>
    <property type="match status" value="1"/>
</dbReference>
<dbReference type="GO" id="GO:0004719">
    <property type="term" value="F:protein-L-isoaspartate (D-aspartate) O-methyltransferase activity"/>
    <property type="evidence" value="ECO:0007669"/>
    <property type="project" value="UniProtKB-UniRule"/>
</dbReference>
<evidence type="ECO:0000256" key="8">
    <source>
        <dbReference type="ARBA" id="ARBA00022691"/>
    </source>
</evidence>
<dbReference type="Gene3D" id="3.40.50.150">
    <property type="entry name" value="Vaccinia Virus protein VP39"/>
    <property type="match status" value="1"/>
</dbReference>
<dbReference type="EMBL" id="LCAV01000025">
    <property type="protein sequence ID" value="KKR97711.1"/>
    <property type="molecule type" value="Genomic_DNA"/>
</dbReference>
<dbReference type="STRING" id="1619048.UU49_C0025G0001"/>
<sequence>MFNDLMIKELIKKGVLKTALIINAFKKTDRADFVLSDFKKEAYRDYPLPIGYNVTISQPTTVAFMLELLKPKKGDKILDIGSGSGWTTELLSQIVGKKGKVFGVEIIPELVEFGRKNLSKYNKKNVFYKNAEIILAKKDILGFSEKAPFDKILVSAMAKKLPKELVNQLSISGILVIPIKNSIWRIDKISENEIKEKEFYGFNFVPLYY</sequence>
<dbReference type="EC" id="2.1.1.77" evidence="3 9"/>
<evidence type="ECO:0000256" key="9">
    <source>
        <dbReference type="NCBIfam" id="TIGR00080"/>
    </source>
</evidence>
<gene>
    <name evidence="10" type="ORF">UU49_C0025G0001</name>
</gene>
<comment type="similarity">
    <text evidence="2">Belongs to the methyltransferase superfamily. L-isoaspartyl/D-aspartyl protein methyltransferase family.</text>
</comment>
<accession>A0A0G0VDI4</accession>
<evidence type="ECO:0000256" key="5">
    <source>
        <dbReference type="ARBA" id="ARBA00022490"/>
    </source>
</evidence>
<dbReference type="Pfam" id="PF01135">
    <property type="entry name" value="PCMT"/>
    <property type="match status" value="1"/>
</dbReference>
<dbReference type="GO" id="GO:0032259">
    <property type="term" value="P:methylation"/>
    <property type="evidence" value="ECO:0007669"/>
    <property type="project" value="UniProtKB-KW"/>
</dbReference>
<evidence type="ECO:0000256" key="1">
    <source>
        <dbReference type="ARBA" id="ARBA00004496"/>
    </source>
</evidence>
<organism evidence="10 11">
    <name type="scientific">Candidatus Magasanikbacteria bacterium GW2011_GWC2_41_17</name>
    <dbReference type="NCBI Taxonomy" id="1619048"/>
    <lineage>
        <taxon>Bacteria</taxon>
        <taxon>Candidatus Magasanikiibacteriota</taxon>
    </lineage>
</organism>
<dbReference type="CDD" id="cd02440">
    <property type="entry name" value="AdoMet_MTases"/>
    <property type="match status" value="1"/>
</dbReference>
<dbReference type="Proteomes" id="UP000034108">
    <property type="component" value="Unassembled WGS sequence"/>
</dbReference>
<dbReference type="PANTHER" id="PTHR11579">
    <property type="entry name" value="PROTEIN-L-ISOASPARTATE O-METHYLTRANSFERASE"/>
    <property type="match status" value="1"/>
</dbReference>
<dbReference type="AlphaFoldDB" id="A0A0G0VDI4"/>
<evidence type="ECO:0000313" key="10">
    <source>
        <dbReference type="EMBL" id="KKR97711.1"/>
    </source>
</evidence>
<dbReference type="InterPro" id="IPR000682">
    <property type="entry name" value="PCMT"/>
</dbReference>
<dbReference type="InterPro" id="IPR029063">
    <property type="entry name" value="SAM-dependent_MTases_sf"/>
</dbReference>
<dbReference type="GO" id="GO:0005737">
    <property type="term" value="C:cytoplasm"/>
    <property type="evidence" value="ECO:0007669"/>
    <property type="project" value="UniProtKB-SubCell"/>
</dbReference>
<evidence type="ECO:0000256" key="6">
    <source>
        <dbReference type="ARBA" id="ARBA00022603"/>
    </source>
</evidence>
<evidence type="ECO:0000256" key="3">
    <source>
        <dbReference type="ARBA" id="ARBA00011890"/>
    </source>
</evidence>
<comment type="subcellular location">
    <subcellularLocation>
        <location evidence="1">Cytoplasm</location>
    </subcellularLocation>
</comment>
<dbReference type="NCBIfam" id="TIGR00080">
    <property type="entry name" value="pimt"/>
    <property type="match status" value="1"/>
</dbReference>
<proteinExistence type="inferred from homology"/>
<keyword evidence="6" id="KW-0489">Methyltransferase</keyword>
<keyword evidence="5" id="KW-0963">Cytoplasm</keyword>
<reference evidence="10 11" key="1">
    <citation type="journal article" date="2015" name="Nature">
        <title>rRNA introns, odd ribosomes, and small enigmatic genomes across a large radiation of phyla.</title>
        <authorList>
            <person name="Brown C.T."/>
            <person name="Hug L.A."/>
            <person name="Thomas B.C."/>
            <person name="Sharon I."/>
            <person name="Castelle C.J."/>
            <person name="Singh A."/>
            <person name="Wilkins M.J."/>
            <person name="Williams K.H."/>
            <person name="Banfield J.F."/>
        </authorList>
    </citation>
    <scope>NUCLEOTIDE SEQUENCE [LARGE SCALE GENOMIC DNA]</scope>
</reference>
<keyword evidence="7" id="KW-0808">Transferase</keyword>
<evidence type="ECO:0000256" key="2">
    <source>
        <dbReference type="ARBA" id="ARBA00005369"/>
    </source>
</evidence>